<reference evidence="1 2" key="1">
    <citation type="submission" date="2018-06" db="EMBL/GenBank/DDBJ databases">
        <title>Noncontiguous genome sequence of Ruminococcaceae bacterium ASD2818.</title>
        <authorList>
            <person name="Chaplin A.V."/>
            <person name="Sokolova S.R."/>
            <person name="Kochetkova T.O."/>
            <person name="Goltsov A.Y."/>
            <person name="Trofimov D.Y."/>
            <person name="Efimov B.A."/>
        </authorList>
    </citation>
    <scope>NUCLEOTIDE SEQUENCE [LARGE SCALE GENOMIC DNA]</scope>
    <source>
        <strain evidence="1 2">ASD2818</strain>
    </source>
</reference>
<proteinExistence type="predicted"/>
<protein>
    <submittedName>
        <fullName evidence="1">Uncharacterized protein</fullName>
    </submittedName>
</protein>
<evidence type="ECO:0000313" key="2">
    <source>
        <dbReference type="Proteomes" id="UP000249377"/>
    </source>
</evidence>
<dbReference type="InterPro" id="IPR012596">
    <property type="entry name" value="Phage_T4_Y12G"/>
</dbReference>
<dbReference type="Proteomes" id="UP000249377">
    <property type="component" value="Unassembled WGS sequence"/>
</dbReference>
<dbReference type="EMBL" id="QLYR01000001">
    <property type="protein sequence ID" value="RAQ30050.1"/>
    <property type="molecule type" value="Genomic_DNA"/>
</dbReference>
<dbReference type="Gene3D" id="1.10.357.40">
    <property type="entry name" value="YbiA-like"/>
    <property type="match status" value="1"/>
</dbReference>
<comment type="caution">
    <text evidence="1">The sequence shown here is derived from an EMBL/GenBank/DDBJ whole genome shotgun (WGS) entry which is preliminary data.</text>
</comment>
<dbReference type="SUPFAM" id="SSF143990">
    <property type="entry name" value="YbiA-like"/>
    <property type="match status" value="1"/>
</dbReference>
<name>A0A328UIG3_9FIRM</name>
<evidence type="ECO:0000313" key="1">
    <source>
        <dbReference type="EMBL" id="RAQ30050.1"/>
    </source>
</evidence>
<dbReference type="InterPro" id="IPR037238">
    <property type="entry name" value="YbiA-like_sf"/>
</dbReference>
<accession>A0A328UIG3</accession>
<organism evidence="1 2">
    <name type="scientific">Hydrogeniiclostridium mannosilyticum</name>
    <dbReference type="NCBI Taxonomy" id="2764322"/>
    <lineage>
        <taxon>Bacteria</taxon>
        <taxon>Bacillati</taxon>
        <taxon>Bacillota</taxon>
        <taxon>Clostridia</taxon>
        <taxon>Eubacteriales</taxon>
        <taxon>Acutalibacteraceae</taxon>
        <taxon>Hydrogeniiclostridium</taxon>
    </lineage>
</organism>
<dbReference type="RefSeq" id="WP_112331246.1">
    <property type="nucleotide sequence ID" value="NZ_QLYR01000001.1"/>
</dbReference>
<dbReference type="Pfam" id="PF08010">
    <property type="entry name" value="Phage_30_3"/>
    <property type="match status" value="1"/>
</dbReference>
<keyword evidence="2" id="KW-1185">Reference proteome</keyword>
<gene>
    <name evidence="1" type="ORF">DPQ25_00640</name>
</gene>
<sequence length="213" mass="24606">MRNDFDDYCPASVSRGELEDIASITVRLMPYYGRDIEKMRDMPREQAVAYRQELREKGMFYDAAKAVDIYSHGNFCASHLSNFCKTDFIFEGINIKSMEGFLQSLKTSNQEEQIHICSLAGKEAKKAGLAVAGFDGKHLYWQGETIDRFSEQYHVLVRRAYHARFEQDNLFRKALMEAKNKQLLHTIGNNDPKVTILTVDEFIGFLQELQEKL</sequence>
<dbReference type="AlphaFoldDB" id="A0A328UIG3"/>